<dbReference type="InterPro" id="IPR034694">
    <property type="entry name" value="HPF_long/plastid"/>
</dbReference>
<dbReference type="FunFam" id="3.30.160.100:FF:000006">
    <property type="entry name" value="Ribosome-binding factor PSRP1, chloroplastic"/>
    <property type="match status" value="1"/>
</dbReference>
<dbReference type="NCBIfam" id="TIGR00741">
    <property type="entry name" value="yfiA"/>
    <property type="match status" value="1"/>
</dbReference>
<dbReference type="PANTHER" id="PTHR33231:SF1">
    <property type="entry name" value="30S RIBOSOMAL PROTEIN"/>
    <property type="match status" value="1"/>
</dbReference>
<dbReference type="EMBL" id="JAKUCV010005510">
    <property type="protein sequence ID" value="KAJ4830891.1"/>
    <property type="molecule type" value="Genomic_DNA"/>
</dbReference>
<dbReference type="SUPFAM" id="SSF69754">
    <property type="entry name" value="Ribosome binding protein Y (YfiA homologue)"/>
    <property type="match status" value="1"/>
</dbReference>
<reference evidence="4" key="2">
    <citation type="journal article" date="2023" name="Plants (Basel)">
        <title>Annotation of the Turnera subulata (Passifloraceae) Draft Genome Reveals the S-Locus Evolved after the Divergence of Turneroideae from Passifloroideae in a Stepwise Manner.</title>
        <authorList>
            <person name="Henning P.M."/>
            <person name="Roalson E.H."/>
            <person name="Mir W."/>
            <person name="McCubbin A.G."/>
            <person name="Shore J.S."/>
        </authorList>
    </citation>
    <scope>NUCLEOTIDE SEQUENCE</scope>
    <source>
        <strain evidence="4">F60SS</strain>
    </source>
</reference>
<feature type="compositionally biased region" description="Basic residues" evidence="2">
    <location>
        <begin position="158"/>
        <end position="168"/>
    </location>
</feature>
<gene>
    <name evidence="4" type="ORF">Tsubulata_011116</name>
</gene>
<dbReference type="Proteomes" id="UP001141552">
    <property type="component" value="Unassembled WGS sequence"/>
</dbReference>
<dbReference type="AlphaFoldDB" id="A0A9Q0FG83"/>
<dbReference type="InterPro" id="IPR036567">
    <property type="entry name" value="RHF-like"/>
</dbReference>
<dbReference type="Gene3D" id="3.30.160.100">
    <property type="entry name" value="Ribosome hibernation promotion factor-like"/>
    <property type="match status" value="1"/>
</dbReference>
<dbReference type="Gene3D" id="3.30.505.50">
    <property type="entry name" value="Sigma 54 modulation/S30EA ribosomal protein, C-terminal domain"/>
    <property type="match status" value="1"/>
</dbReference>
<dbReference type="OrthoDB" id="10253151at2759"/>
<accession>A0A9Q0FG83</accession>
<evidence type="ECO:0000259" key="3">
    <source>
        <dbReference type="Pfam" id="PF16321"/>
    </source>
</evidence>
<keyword evidence="1" id="KW-0810">Translation regulation</keyword>
<comment type="caution">
    <text evidence="4">The sequence shown here is derived from an EMBL/GenBank/DDBJ whole genome shotgun (WGS) entry which is preliminary data.</text>
</comment>
<reference evidence="4" key="1">
    <citation type="submission" date="2022-02" db="EMBL/GenBank/DDBJ databases">
        <authorList>
            <person name="Henning P.M."/>
            <person name="McCubbin A.G."/>
            <person name="Shore J.S."/>
        </authorList>
    </citation>
    <scope>NUCLEOTIDE SEQUENCE</scope>
    <source>
        <strain evidence="4">F60SS</strain>
        <tissue evidence="4">Leaves</tissue>
    </source>
</reference>
<dbReference type="InterPro" id="IPR003489">
    <property type="entry name" value="RHF/RaiA"/>
</dbReference>
<dbReference type="InterPro" id="IPR032528">
    <property type="entry name" value="Ribosom_S30AE_C"/>
</dbReference>
<dbReference type="HAMAP" id="MF_00839">
    <property type="entry name" value="HPF"/>
    <property type="match status" value="1"/>
</dbReference>
<dbReference type="GO" id="GO:0045900">
    <property type="term" value="P:negative regulation of translational elongation"/>
    <property type="evidence" value="ECO:0007669"/>
    <property type="project" value="TreeGrafter"/>
</dbReference>
<evidence type="ECO:0000256" key="1">
    <source>
        <dbReference type="ARBA" id="ARBA00022845"/>
    </source>
</evidence>
<keyword evidence="5" id="KW-1185">Reference proteome</keyword>
<dbReference type="GO" id="GO:0022627">
    <property type="term" value="C:cytosolic small ribosomal subunit"/>
    <property type="evidence" value="ECO:0007669"/>
    <property type="project" value="TreeGrafter"/>
</dbReference>
<dbReference type="InterPro" id="IPR038416">
    <property type="entry name" value="Ribosom_S30AE_C_sf"/>
</dbReference>
<sequence>MESALTSTSVSAASSIITPEDVLESLMNDGTIDALRLKIINQLKANEELKTTAIRMAEQSKVLNTPGAEKQTKRELFDGLRQELETPVLEMASKSVWELILDSNGLGKEISETVERVYCRLSGREPPLFLQPNAETLSCKANDNEGEEKEAESESRKGKSKSSGKKRRYNEMNPEGGGSELPSQTAHEVAGKSSDPAVQQERSRSLQTSFHQTHVSLPSTNFIIPSISPPSSLHLKSSFSKPLLLAKNVNFTEIRGGRRKSGPFQVRMTWDGPLSSVKLILQGRNIKVTEPVREHVEDKVGRAVQKHSYLVREVDVRLSARGGEFGRGPRTGRCEVTVFTKKHGVIRAEREAETVSASIDLAASVVQRKLRKIKEKDTDHGRHFKKPKKIQELMPPPPPELDIVEVVDVVEVDEEDEEDNIDEIVRTKYFDVPPLTPDEAIEQLECVDHDFYAFRNEETGEINIVYKRKAGGYGLIIPKGSKEAGKVDPVAVVIERTKEQ</sequence>
<feature type="region of interest" description="Disordered" evidence="2">
    <location>
        <begin position="130"/>
        <end position="209"/>
    </location>
</feature>
<dbReference type="PANTHER" id="PTHR33231">
    <property type="entry name" value="30S RIBOSOMAL PROTEIN"/>
    <property type="match status" value="1"/>
</dbReference>
<name>A0A9Q0FG83_9ROSI</name>
<proteinExistence type="inferred from homology"/>
<dbReference type="CDD" id="cd00552">
    <property type="entry name" value="RaiA"/>
    <property type="match status" value="1"/>
</dbReference>
<dbReference type="InterPro" id="IPR050574">
    <property type="entry name" value="HPF/YfiA_ribosome-assoc"/>
</dbReference>
<evidence type="ECO:0000256" key="2">
    <source>
        <dbReference type="SAM" id="MobiDB-lite"/>
    </source>
</evidence>
<feature type="domain" description="Sigma 54 modulation/S30EA ribosomal protein C-terminal" evidence="3">
    <location>
        <begin position="422"/>
        <end position="475"/>
    </location>
</feature>
<dbReference type="Pfam" id="PF02482">
    <property type="entry name" value="Ribosomal_S30AE"/>
    <property type="match status" value="1"/>
</dbReference>
<organism evidence="4 5">
    <name type="scientific">Turnera subulata</name>
    <dbReference type="NCBI Taxonomy" id="218843"/>
    <lineage>
        <taxon>Eukaryota</taxon>
        <taxon>Viridiplantae</taxon>
        <taxon>Streptophyta</taxon>
        <taxon>Embryophyta</taxon>
        <taxon>Tracheophyta</taxon>
        <taxon>Spermatophyta</taxon>
        <taxon>Magnoliopsida</taxon>
        <taxon>eudicotyledons</taxon>
        <taxon>Gunneridae</taxon>
        <taxon>Pentapetalae</taxon>
        <taxon>rosids</taxon>
        <taxon>fabids</taxon>
        <taxon>Malpighiales</taxon>
        <taxon>Passifloraceae</taxon>
        <taxon>Turnera</taxon>
    </lineage>
</organism>
<evidence type="ECO:0000313" key="4">
    <source>
        <dbReference type="EMBL" id="KAJ4830891.1"/>
    </source>
</evidence>
<evidence type="ECO:0000313" key="5">
    <source>
        <dbReference type="Proteomes" id="UP001141552"/>
    </source>
</evidence>
<dbReference type="FunFam" id="3.30.505.50:FF:000003">
    <property type="entry name" value="ribosome-binding factor PSRP1, chloroplastic"/>
    <property type="match status" value="1"/>
</dbReference>
<protein>
    <recommendedName>
        <fullName evidence="3">Sigma 54 modulation/S30EA ribosomal protein C-terminal domain-containing protein</fullName>
    </recommendedName>
</protein>
<dbReference type="Pfam" id="PF16321">
    <property type="entry name" value="Ribosom_S30AE_C"/>
    <property type="match status" value="1"/>
</dbReference>
<dbReference type="GO" id="GO:0043024">
    <property type="term" value="F:ribosomal small subunit binding"/>
    <property type="evidence" value="ECO:0007669"/>
    <property type="project" value="TreeGrafter"/>
</dbReference>